<sequence>MSADETSTFGEYEDDLKKAEQKVAGEIDPGARAVVVAVCVLVALLSVILPHAGAANGLDVMTMSDTAHAEAIALPSRVFVYLLVIFGIGFSIVALLTRRWVLAWLALCGSAVASVAGMLAIWTRNTVGVADWTVPSGAGIGLLLGWFAVIVLTFHWSRTVWARSNYHLALEAERREKAAEQEAAGLALQRKSGTGGN</sequence>
<protein>
    <recommendedName>
        <fullName evidence="4">Transmembrane protein</fullName>
    </recommendedName>
</protein>
<reference evidence="2 3" key="1">
    <citation type="submission" date="2013-02" db="EMBL/GenBank/DDBJ databases">
        <title>Whole genome shotgun sequence of Gordonia malaquae NBRC 108250.</title>
        <authorList>
            <person name="Yoshida I."/>
            <person name="Hosoyama A."/>
            <person name="Tsuchikane K."/>
            <person name="Ando Y."/>
            <person name="Baba S."/>
            <person name="Ohji S."/>
            <person name="Hamada M."/>
            <person name="Tamura T."/>
            <person name="Yamazoe A."/>
            <person name="Yamazaki S."/>
            <person name="Fujita N."/>
        </authorList>
    </citation>
    <scope>NUCLEOTIDE SEQUENCE [LARGE SCALE GENOMIC DNA]</scope>
    <source>
        <strain evidence="2 3">NBRC 108250</strain>
    </source>
</reference>
<accession>M3VFR7</accession>
<feature type="transmembrane region" description="Helical" evidence="1">
    <location>
        <begin position="78"/>
        <end position="96"/>
    </location>
</feature>
<evidence type="ECO:0000256" key="1">
    <source>
        <dbReference type="SAM" id="Phobius"/>
    </source>
</evidence>
<organism evidence="2 3">
    <name type="scientific">Gordonia malaquae NBRC 108250</name>
    <dbReference type="NCBI Taxonomy" id="1223542"/>
    <lineage>
        <taxon>Bacteria</taxon>
        <taxon>Bacillati</taxon>
        <taxon>Actinomycetota</taxon>
        <taxon>Actinomycetes</taxon>
        <taxon>Mycobacteriales</taxon>
        <taxon>Gordoniaceae</taxon>
        <taxon>Gordonia</taxon>
    </lineage>
</organism>
<proteinExistence type="predicted"/>
<feature type="transmembrane region" description="Helical" evidence="1">
    <location>
        <begin position="34"/>
        <end position="58"/>
    </location>
</feature>
<feature type="transmembrane region" description="Helical" evidence="1">
    <location>
        <begin position="134"/>
        <end position="154"/>
    </location>
</feature>
<evidence type="ECO:0000313" key="3">
    <source>
        <dbReference type="Proteomes" id="UP000035009"/>
    </source>
</evidence>
<keyword evidence="3" id="KW-1185">Reference proteome</keyword>
<dbReference type="OrthoDB" id="4773013at2"/>
<dbReference type="AlphaFoldDB" id="M3VFR7"/>
<dbReference type="STRING" id="410332.SAMN04488550_1983"/>
<keyword evidence="1" id="KW-0812">Transmembrane</keyword>
<comment type="caution">
    <text evidence="2">The sequence shown here is derived from an EMBL/GenBank/DDBJ whole genome shotgun (WGS) entry which is preliminary data.</text>
</comment>
<evidence type="ECO:0008006" key="4">
    <source>
        <dbReference type="Google" id="ProtNLM"/>
    </source>
</evidence>
<feature type="transmembrane region" description="Helical" evidence="1">
    <location>
        <begin position="101"/>
        <end position="122"/>
    </location>
</feature>
<name>M3VFR7_GORML</name>
<evidence type="ECO:0000313" key="2">
    <source>
        <dbReference type="EMBL" id="GAC80319.1"/>
    </source>
</evidence>
<dbReference type="EMBL" id="BAOP01000016">
    <property type="protein sequence ID" value="GAC80319.1"/>
    <property type="molecule type" value="Genomic_DNA"/>
</dbReference>
<dbReference type="RefSeq" id="WP_008379273.1">
    <property type="nucleotide sequence ID" value="NZ_BAOP01000016.1"/>
</dbReference>
<gene>
    <name evidence="2" type="ORF">GM1_016_00800</name>
</gene>
<keyword evidence="1" id="KW-1133">Transmembrane helix</keyword>
<keyword evidence="1" id="KW-0472">Membrane</keyword>
<dbReference type="Proteomes" id="UP000035009">
    <property type="component" value="Unassembled WGS sequence"/>
</dbReference>
<dbReference type="eggNOG" id="ENOG5033X67">
    <property type="taxonomic scope" value="Bacteria"/>
</dbReference>